<keyword evidence="8" id="KW-1015">Disulfide bond</keyword>
<dbReference type="Gene3D" id="3.90.176.10">
    <property type="entry name" value="Toxin ADP-ribosyltransferase, Chain A, domain 1"/>
    <property type="match status" value="1"/>
</dbReference>
<keyword evidence="3 10" id="KW-0808">Transferase</keyword>
<protein>
    <recommendedName>
        <fullName evidence="10">NAD(P)(+)--arginine ADP-ribosyltransferase</fullName>
        <ecNumber evidence="10">2.4.2.31</ecNumber>
    </recommendedName>
    <alternativeName>
        <fullName evidence="10">Mono(ADP-ribosyl)transferase</fullName>
    </alternativeName>
</protein>
<dbReference type="FunFam" id="3.90.176.10:FF:000001">
    <property type="entry name" value="NAD(P)(+)--arginine ADP-ribosyltransferase"/>
    <property type="match status" value="1"/>
</dbReference>
<sequence length="391" mass="45093">MLLIIEALLLISAALGQDHRVAAAVEGQIFPLDMAPNSVDDVYDGCADKMANLVESNYLEKEINNSPDFKNAWQEGEVNATEQDDTLTKNNSIAIYVYTNNNSNVYSNFNMAVRNGKQNYKEQTFKWYSLQFLLTDAVKKLTRTQNKCKTTYRGTTVEFYKNVTGENVRFGSFTSSSLERKVAQDFGKQSCFKIKTCEGADVIKYSKYPEQKEVLIPPYEMFKVTDVKTKKDQKNLWCETVYQLESIGKKSDLNCTVAFKKPTKFHKNPPRFNIYAFCRCFSLNLGGIISHGYYEIYQLEAFIGIVKLCGCLEEHQLGVHQLSPTDGETYIKHQWPRRHRLISSNGEIYKGHHQPRRHRQKISQRRSCYQFLHSVGTDHITLELLRPCYRV</sequence>
<name>A0A8C1ZSK7_CYPCA</name>
<evidence type="ECO:0000256" key="8">
    <source>
        <dbReference type="ARBA" id="ARBA00023157"/>
    </source>
</evidence>
<dbReference type="GO" id="GO:0106274">
    <property type="term" value="F:NAD+-protein-arginine ADP-ribosyltransferase activity"/>
    <property type="evidence" value="ECO:0007669"/>
    <property type="project" value="UniProtKB-EC"/>
</dbReference>
<evidence type="ECO:0000256" key="7">
    <source>
        <dbReference type="ARBA" id="ARBA00023027"/>
    </source>
</evidence>
<proteinExistence type="inferred from homology"/>
<evidence type="ECO:0000256" key="6">
    <source>
        <dbReference type="ARBA" id="ARBA00022857"/>
    </source>
</evidence>
<accession>A0A8C1ZSK7</accession>
<dbReference type="PRINTS" id="PR00970">
    <property type="entry name" value="RIBTRNSFRASE"/>
</dbReference>
<dbReference type="Proteomes" id="UP000694700">
    <property type="component" value="Unplaced"/>
</dbReference>
<comment type="similarity">
    <text evidence="1 10">Belongs to the Arg-specific ADP-ribosyltransferase family.</text>
</comment>
<evidence type="ECO:0000256" key="3">
    <source>
        <dbReference type="ARBA" id="ARBA00022679"/>
    </source>
</evidence>
<dbReference type="EC" id="2.4.2.31" evidence="10"/>
<organism evidence="11 12">
    <name type="scientific">Cyprinus carpio</name>
    <name type="common">Common carp</name>
    <dbReference type="NCBI Taxonomy" id="7962"/>
    <lineage>
        <taxon>Eukaryota</taxon>
        <taxon>Metazoa</taxon>
        <taxon>Chordata</taxon>
        <taxon>Craniata</taxon>
        <taxon>Vertebrata</taxon>
        <taxon>Euteleostomi</taxon>
        <taxon>Actinopterygii</taxon>
        <taxon>Neopterygii</taxon>
        <taxon>Teleostei</taxon>
        <taxon>Ostariophysi</taxon>
        <taxon>Cypriniformes</taxon>
        <taxon>Cyprinidae</taxon>
        <taxon>Cyprininae</taxon>
        <taxon>Cyprinus</taxon>
    </lineage>
</organism>
<dbReference type="GO" id="GO:0003950">
    <property type="term" value="F:NAD+ poly-ADP-ribosyltransferase activity"/>
    <property type="evidence" value="ECO:0007669"/>
    <property type="project" value="TreeGrafter"/>
</dbReference>
<dbReference type="Ensembl" id="ENSCCRT00015097752.1">
    <property type="protein sequence ID" value="ENSCCRP00015094682.1"/>
    <property type="gene ID" value="ENSCCRG00015038190.1"/>
</dbReference>
<evidence type="ECO:0000313" key="11">
    <source>
        <dbReference type="Ensembl" id="ENSCCRP00015094682.1"/>
    </source>
</evidence>
<evidence type="ECO:0000313" key="12">
    <source>
        <dbReference type="Proteomes" id="UP000694700"/>
    </source>
</evidence>
<dbReference type="InterPro" id="IPR000768">
    <property type="entry name" value="ART"/>
</dbReference>
<dbReference type="GO" id="GO:0016779">
    <property type="term" value="F:nucleotidyltransferase activity"/>
    <property type="evidence" value="ECO:0007669"/>
    <property type="project" value="UniProtKB-KW"/>
</dbReference>
<dbReference type="PROSITE" id="PS51996">
    <property type="entry name" value="TR_MART"/>
    <property type="match status" value="1"/>
</dbReference>
<dbReference type="InterPro" id="IPR050999">
    <property type="entry name" value="ADP-ribosyltransferase_ARG"/>
</dbReference>
<feature type="chain" id="PRO_5034902915" description="NAD(P)(+)--arginine ADP-ribosyltransferase" evidence="10">
    <location>
        <begin position="17"/>
        <end position="391"/>
    </location>
</feature>
<dbReference type="SUPFAM" id="SSF56399">
    <property type="entry name" value="ADP-ribosylation"/>
    <property type="match status" value="1"/>
</dbReference>
<comment type="catalytic activity">
    <reaction evidence="9 10">
        <text>L-arginyl-[protein] + NAD(+) = N(omega)-(ADP-D-ribosyl)-L-arginyl-[protein] + nicotinamide + H(+)</text>
        <dbReference type="Rhea" id="RHEA:19149"/>
        <dbReference type="Rhea" id="RHEA-COMP:10532"/>
        <dbReference type="Rhea" id="RHEA-COMP:15087"/>
        <dbReference type="ChEBI" id="CHEBI:15378"/>
        <dbReference type="ChEBI" id="CHEBI:17154"/>
        <dbReference type="ChEBI" id="CHEBI:29965"/>
        <dbReference type="ChEBI" id="CHEBI:57540"/>
        <dbReference type="ChEBI" id="CHEBI:142554"/>
        <dbReference type="EC" id="2.4.2.31"/>
    </reaction>
</comment>
<keyword evidence="5 10" id="KW-0732">Signal</keyword>
<evidence type="ECO:0000256" key="2">
    <source>
        <dbReference type="ARBA" id="ARBA00022676"/>
    </source>
</evidence>
<keyword evidence="6 10" id="KW-0521">NADP</keyword>
<keyword evidence="2 10" id="KW-0328">Glycosyltransferase</keyword>
<dbReference type="AlphaFoldDB" id="A0A8C1ZSK7"/>
<evidence type="ECO:0000256" key="4">
    <source>
        <dbReference type="ARBA" id="ARBA00022695"/>
    </source>
</evidence>
<keyword evidence="7 10" id="KW-0520">NAD</keyword>
<reference evidence="11" key="1">
    <citation type="submission" date="2025-08" db="UniProtKB">
        <authorList>
            <consortium name="Ensembl"/>
        </authorList>
    </citation>
    <scope>IDENTIFICATION</scope>
</reference>
<feature type="signal peptide" evidence="10">
    <location>
        <begin position="1"/>
        <end position="16"/>
    </location>
</feature>
<evidence type="ECO:0000256" key="9">
    <source>
        <dbReference type="ARBA" id="ARBA00047597"/>
    </source>
</evidence>
<dbReference type="PANTHER" id="PTHR10339:SF27">
    <property type="entry name" value="NAD(P)(+)--ARGININE ADP-RIBOSYLTRANSFERASE"/>
    <property type="match status" value="1"/>
</dbReference>
<dbReference type="Pfam" id="PF01129">
    <property type="entry name" value="ART"/>
    <property type="match status" value="1"/>
</dbReference>
<dbReference type="PANTHER" id="PTHR10339">
    <property type="entry name" value="ADP-RIBOSYLTRANSFERASE"/>
    <property type="match status" value="1"/>
</dbReference>
<evidence type="ECO:0000256" key="10">
    <source>
        <dbReference type="RuleBase" id="RU361228"/>
    </source>
</evidence>
<keyword evidence="4" id="KW-0548">Nucleotidyltransferase</keyword>
<evidence type="ECO:0000256" key="5">
    <source>
        <dbReference type="ARBA" id="ARBA00022729"/>
    </source>
</evidence>
<evidence type="ECO:0000256" key="1">
    <source>
        <dbReference type="ARBA" id="ARBA00009558"/>
    </source>
</evidence>